<protein>
    <submittedName>
        <fullName evidence="2">TVG0634229 protein</fullName>
    </submittedName>
</protein>
<evidence type="ECO:0000256" key="1">
    <source>
        <dbReference type="SAM" id="MobiDB-lite"/>
    </source>
</evidence>
<dbReference type="GeneID" id="1441748"/>
<dbReference type="KEGG" id="tvo:TVG0634229"/>
<organism evidence="2 3">
    <name type="scientific">Thermoplasma volcanium (strain ATCC 51530 / DSM 4299 / JCM 9571 / NBRC 15438 / GSS1)</name>
    <dbReference type="NCBI Taxonomy" id="273116"/>
    <lineage>
        <taxon>Archaea</taxon>
        <taxon>Methanobacteriati</taxon>
        <taxon>Thermoplasmatota</taxon>
        <taxon>Thermoplasmata</taxon>
        <taxon>Thermoplasmatales</taxon>
        <taxon>Thermoplasmataceae</taxon>
        <taxon>Thermoplasma</taxon>
    </lineage>
</organism>
<proteinExistence type="predicted"/>
<keyword evidence="3" id="KW-1185">Reference proteome</keyword>
<dbReference type="OrthoDB" id="56312at2157"/>
<dbReference type="RefSeq" id="WP_010916900.1">
    <property type="nucleotide sequence ID" value="NC_002689.2"/>
</dbReference>
<dbReference type="eggNOG" id="arCOG07385">
    <property type="taxonomic scope" value="Archaea"/>
</dbReference>
<name>Q97B18_THEVO</name>
<feature type="compositionally biased region" description="Basic and acidic residues" evidence="1">
    <location>
        <begin position="59"/>
        <end position="78"/>
    </location>
</feature>
<accession>Q97B18</accession>
<sequence length="106" mass="12440">MTVRIVLDLSDDEKRIIDLIRVQGETYVDTIKRIINNYFEYQLVKEAVDKLYDKLGVNEKENRKNDGDEKQVSKEKAQVKIPVKTGNPVDADKLAEFKKNLESRWR</sequence>
<reference evidence="2 3" key="1">
    <citation type="journal article" date="1999" name="Proc. Jpn. Acad.">
        <title>Determination of the complete genomic DNA sequence of Thermoplasma volvanium GSS1.</title>
        <authorList>
            <person name="Kawashima T."/>
            <person name="Yamamoto Y."/>
            <person name="Aramaki H."/>
            <person name="Nunoshiba T."/>
            <person name="Kawamoto T."/>
            <person name="Watanabe K."/>
            <person name="Yamazaki M."/>
            <person name="Kanehori K."/>
            <person name="Amano N."/>
            <person name="Ohya Y."/>
            <person name="Makino K."/>
            <person name="Suzuki M."/>
        </authorList>
    </citation>
    <scope>NUCLEOTIDE SEQUENCE [LARGE SCALE GENOMIC DNA]</scope>
    <source>
        <strain evidence="3">ATCC 51530 / DSM 4299 / JCM 9571 / NBRC 15438 / GSS1</strain>
    </source>
</reference>
<dbReference type="PaxDb" id="273116-14324857"/>
<dbReference type="Proteomes" id="UP000001017">
    <property type="component" value="Chromosome"/>
</dbReference>
<dbReference type="AlphaFoldDB" id="Q97B18"/>
<gene>
    <name evidence="2" type="ORF">TVG0634229</name>
</gene>
<evidence type="ECO:0000313" key="2">
    <source>
        <dbReference type="EMBL" id="BAB59783.1"/>
    </source>
</evidence>
<dbReference type="HOGENOM" id="CLU_2271166_0_0_2"/>
<reference evidence="2 3" key="2">
    <citation type="journal article" date="2000" name="Proc. Natl. Acad. Sci. U.S.A.">
        <title>Archaeal adaptation to higher temperatures revealed by genomic sequence of Thermoplasma volcanium.</title>
        <authorList>
            <person name="Kawashima T."/>
            <person name="Amano N."/>
            <person name="Koike H."/>
            <person name="Makino S."/>
            <person name="Higuchi S."/>
            <person name="Kawashima-Ohya Y."/>
            <person name="Watanabe K."/>
            <person name="Yamazaki M."/>
            <person name="Kanehori K."/>
            <person name="Kawamoto T."/>
            <person name="Nunoshiba T."/>
            <person name="Yamamoto Y."/>
            <person name="Aramaki H."/>
            <person name="Makino K."/>
            <person name="Suzuki M."/>
        </authorList>
    </citation>
    <scope>NUCLEOTIDE SEQUENCE [LARGE SCALE GENOMIC DNA]</scope>
    <source>
        <strain evidence="3">ATCC 51530 / DSM 4299 / JCM 9571 / NBRC 15438 / GSS1</strain>
    </source>
</reference>
<evidence type="ECO:0000313" key="3">
    <source>
        <dbReference type="Proteomes" id="UP000001017"/>
    </source>
</evidence>
<dbReference type="EMBL" id="BA000011">
    <property type="protein sequence ID" value="BAB59783.1"/>
    <property type="molecule type" value="Genomic_DNA"/>
</dbReference>
<feature type="region of interest" description="Disordered" evidence="1">
    <location>
        <begin position="59"/>
        <end position="79"/>
    </location>
</feature>